<sequence>MLRDCGGRNSNGILLFRMSNLVWPLAGHLWNRKNSVWFKELTRLGGSATNIAVKVGRSVSHVLTFRKLMLLEFRDSIWPLRGTPPLRGSRLPTAVSKARALFAFGVHW</sequence>
<reference evidence="2 3" key="1">
    <citation type="journal article" date="2014" name="Nat. Genet.">
        <title>Genome and transcriptome of the porcine whipworm Trichuris suis.</title>
        <authorList>
            <person name="Jex A.R."/>
            <person name="Nejsum P."/>
            <person name="Schwarz E.M."/>
            <person name="Hu L."/>
            <person name="Young N.D."/>
            <person name="Hall R.S."/>
            <person name="Korhonen P.K."/>
            <person name="Liao S."/>
            <person name="Thamsborg S."/>
            <person name="Xia J."/>
            <person name="Xu P."/>
            <person name="Wang S."/>
            <person name="Scheerlinck J.P."/>
            <person name="Hofmann A."/>
            <person name="Sternberg P.W."/>
            <person name="Wang J."/>
            <person name="Gasser R.B."/>
        </authorList>
    </citation>
    <scope>NUCLEOTIDE SEQUENCE [LARGE SCALE GENOMIC DNA]</scope>
    <source>
        <strain evidence="2">DCEP-RM93F</strain>
        <strain evidence="1">DCEP-RM93M</strain>
    </source>
</reference>
<gene>
    <name evidence="1" type="ORF">M513_12659</name>
    <name evidence="2" type="ORF">M514_12659</name>
</gene>
<dbReference type="EMBL" id="KL363370">
    <property type="protein sequence ID" value="KFD46458.1"/>
    <property type="molecule type" value="Genomic_DNA"/>
</dbReference>
<accession>A0A085MTR7</accession>
<dbReference type="Proteomes" id="UP000030758">
    <property type="component" value="Unassembled WGS sequence"/>
</dbReference>
<dbReference type="AlphaFoldDB" id="A0A085MTR7"/>
<keyword evidence="3" id="KW-1185">Reference proteome</keyword>
<proteinExistence type="predicted"/>
<dbReference type="EMBL" id="KL367658">
    <property type="protein sequence ID" value="KFD60613.1"/>
    <property type="molecule type" value="Genomic_DNA"/>
</dbReference>
<evidence type="ECO:0000313" key="3">
    <source>
        <dbReference type="Proteomes" id="UP000030764"/>
    </source>
</evidence>
<organism evidence="2">
    <name type="scientific">Trichuris suis</name>
    <name type="common">pig whipworm</name>
    <dbReference type="NCBI Taxonomy" id="68888"/>
    <lineage>
        <taxon>Eukaryota</taxon>
        <taxon>Metazoa</taxon>
        <taxon>Ecdysozoa</taxon>
        <taxon>Nematoda</taxon>
        <taxon>Enoplea</taxon>
        <taxon>Dorylaimia</taxon>
        <taxon>Trichinellida</taxon>
        <taxon>Trichuridae</taxon>
        <taxon>Trichuris</taxon>
    </lineage>
</organism>
<name>A0A085MTR7_9BILA</name>
<evidence type="ECO:0000313" key="1">
    <source>
        <dbReference type="EMBL" id="KFD46458.1"/>
    </source>
</evidence>
<protein>
    <submittedName>
        <fullName evidence="2">Uncharacterized protein</fullName>
    </submittedName>
</protein>
<dbReference type="Proteomes" id="UP000030764">
    <property type="component" value="Unassembled WGS sequence"/>
</dbReference>
<evidence type="ECO:0000313" key="2">
    <source>
        <dbReference type="EMBL" id="KFD60613.1"/>
    </source>
</evidence>